<feature type="transmembrane region" description="Helical" evidence="1">
    <location>
        <begin position="15"/>
        <end position="42"/>
    </location>
</feature>
<organism evidence="2 3">
    <name type="scientific">Microbulbifer thermotolerans</name>
    <dbReference type="NCBI Taxonomy" id="252514"/>
    <lineage>
        <taxon>Bacteria</taxon>
        <taxon>Pseudomonadati</taxon>
        <taxon>Pseudomonadota</taxon>
        <taxon>Gammaproteobacteria</taxon>
        <taxon>Cellvibrionales</taxon>
        <taxon>Microbulbiferaceae</taxon>
        <taxon>Microbulbifer</taxon>
    </lineage>
</organism>
<reference evidence="3" key="1">
    <citation type="submission" date="2016-03" db="EMBL/GenBank/DDBJ databases">
        <authorList>
            <person name="Lee Y.-S."/>
            <person name="Choi Y.-L."/>
        </authorList>
    </citation>
    <scope>NUCLEOTIDE SEQUENCE [LARGE SCALE GENOMIC DNA]</scope>
    <source>
        <strain evidence="3">DAU221</strain>
    </source>
</reference>
<feature type="transmembrane region" description="Helical" evidence="1">
    <location>
        <begin position="95"/>
        <end position="116"/>
    </location>
</feature>
<evidence type="ECO:0000313" key="3">
    <source>
        <dbReference type="Proteomes" id="UP000076077"/>
    </source>
</evidence>
<dbReference type="Proteomes" id="UP000076077">
    <property type="component" value="Chromosome"/>
</dbReference>
<proteinExistence type="predicted"/>
<keyword evidence="1" id="KW-0472">Membrane</keyword>
<protein>
    <submittedName>
        <fullName evidence="2">Uncharacterized protein</fullName>
    </submittedName>
</protein>
<evidence type="ECO:0000313" key="2">
    <source>
        <dbReference type="EMBL" id="AMX01264.1"/>
    </source>
</evidence>
<sequence>MQGQVEILKNLKVTLIALILIAACHFGGVFGIFFWFGGLFVIPAIAMFFQYRYLSGGSIQKIILAALPWSLYSLSGLVAVQAIEHEGAQTMNQTYYSAPLYSAIIGSIVLGVWASYKGYLNERQQ</sequence>
<evidence type="ECO:0000256" key="1">
    <source>
        <dbReference type="SAM" id="Phobius"/>
    </source>
</evidence>
<dbReference type="AlphaFoldDB" id="A0A143HHS2"/>
<keyword evidence="1" id="KW-0812">Transmembrane</keyword>
<accession>A0A143HHS2</accession>
<feature type="transmembrane region" description="Helical" evidence="1">
    <location>
        <begin position="62"/>
        <end position="83"/>
    </location>
</feature>
<name>A0A143HHS2_MICTH</name>
<dbReference type="EMBL" id="CP014864">
    <property type="protein sequence ID" value="AMX01264.1"/>
    <property type="molecule type" value="Genomic_DNA"/>
</dbReference>
<gene>
    <name evidence="2" type="ORF">A3224_00530</name>
</gene>
<dbReference type="KEGG" id="mthd:A3224_00530"/>
<keyword evidence="1" id="KW-1133">Transmembrane helix</keyword>
<keyword evidence="3" id="KW-1185">Reference proteome</keyword>